<dbReference type="EMBL" id="CM055743">
    <property type="protein sequence ID" value="KAJ7999640.1"/>
    <property type="molecule type" value="Genomic_DNA"/>
</dbReference>
<gene>
    <name evidence="1" type="ORF">DPEC_G00196510</name>
</gene>
<evidence type="ECO:0000313" key="2">
    <source>
        <dbReference type="Proteomes" id="UP001157502"/>
    </source>
</evidence>
<proteinExistence type="predicted"/>
<protein>
    <submittedName>
        <fullName evidence="1">Uncharacterized protein</fullName>
    </submittedName>
</protein>
<comment type="caution">
    <text evidence="1">The sequence shown here is derived from an EMBL/GenBank/DDBJ whole genome shotgun (WGS) entry which is preliminary data.</text>
</comment>
<dbReference type="Proteomes" id="UP001157502">
    <property type="component" value="Chromosome 16"/>
</dbReference>
<keyword evidence="2" id="KW-1185">Reference proteome</keyword>
<accession>A0ACC2G7Y3</accession>
<reference evidence="1" key="1">
    <citation type="submission" date="2021-05" db="EMBL/GenBank/DDBJ databases">
        <authorList>
            <person name="Pan Q."/>
            <person name="Jouanno E."/>
            <person name="Zahm M."/>
            <person name="Klopp C."/>
            <person name="Cabau C."/>
            <person name="Louis A."/>
            <person name="Berthelot C."/>
            <person name="Parey E."/>
            <person name="Roest Crollius H."/>
            <person name="Montfort J."/>
            <person name="Robinson-Rechavi M."/>
            <person name="Bouchez O."/>
            <person name="Lampietro C."/>
            <person name="Lopez Roques C."/>
            <person name="Donnadieu C."/>
            <person name="Postlethwait J."/>
            <person name="Bobe J."/>
            <person name="Dillon D."/>
            <person name="Chandos A."/>
            <person name="von Hippel F."/>
            <person name="Guiguen Y."/>
        </authorList>
    </citation>
    <scope>NUCLEOTIDE SEQUENCE</scope>
    <source>
        <strain evidence="1">YG-Jan2019</strain>
    </source>
</reference>
<sequence length="135" mass="14784">MSHLVLSPVKSPPRFWSSLLAQPPSLPIRANIHASYHQEPLPPSIPSAPLSPVSNIGELFQRASLARGWETGRPFGIVRQLRRTWLPACGWLVPLRPSARPQTACAGALPGMLVDASSPCKRGWGFREGRTSKFL</sequence>
<evidence type="ECO:0000313" key="1">
    <source>
        <dbReference type="EMBL" id="KAJ7999640.1"/>
    </source>
</evidence>
<name>A0ACC2G7Y3_DALPE</name>
<organism evidence="1 2">
    <name type="scientific">Dallia pectoralis</name>
    <name type="common">Alaska blackfish</name>
    <dbReference type="NCBI Taxonomy" id="75939"/>
    <lineage>
        <taxon>Eukaryota</taxon>
        <taxon>Metazoa</taxon>
        <taxon>Chordata</taxon>
        <taxon>Craniata</taxon>
        <taxon>Vertebrata</taxon>
        <taxon>Euteleostomi</taxon>
        <taxon>Actinopterygii</taxon>
        <taxon>Neopterygii</taxon>
        <taxon>Teleostei</taxon>
        <taxon>Protacanthopterygii</taxon>
        <taxon>Esociformes</taxon>
        <taxon>Umbridae</taxon>
        <taxon>Dallia</taxon>
    </lineage>
</organism>